<dbReference type="SUPFAM" id="SSF53850">
    <property type="entry name" value="Periplasmic binding protein-like II"/>
    <property type="match status" value="1"/>
</dbReference>
<gene>
    <name evidence="2" type="ordered locus">AZC_2646</name>
</gene>
<protein>
    <submittedName>
        <fullName evidence="2">ABC transporter substrate binding protein</fullName>
    </submittedName>
</protein>
<dbReference type="KEGG" id="azc:AZC_2646"/>
<dbReference type="STRING" id="438753.AZC_2646"/>
<reference evidence="2 3" key="4">
    <citation type="journal article" date="2009" name="Appl. Environ. Microbiol.">
        <title>Comparative genome-wide transcriptional profiling of Azorhizobium caulinodans ORS571 grown under free-living and symbiotic conditions.</title>
        <authorList>
            <person name="Tsukada S."/>
            <person name="Aono T."/>
            <person name="Akiba N."/>
            <person name="Lee KB."/>
            <person name="Liu CT."/>
            <person name="Toyazaki H."/>
            <person name="Oyaizu H."/>
        </authorList>
    </citation>
    <scope>NUCLEOTIDE SEQUENCE [LARGE SCALE GENOMIC DNA]</scope>
    <source>
        <strain evidence="3">ATCC 43989 / DSM 5975 / JCM 20966 / LMG 6465 / NBRC 14845 / NCIMB 13405 / ORS 571</strain>
    </source>
</reference>
<name>A8I8C7_AZOC5</name>
<dbReference type="PANTHER" id="PTHR30024">
    <property type="entry name" value="ALIPHATIC SULFONATES-BINDING PROTEIN-RELATED"/>
    <property type="match status" value="1"/>
</dbReference>
<reference evidence="2 3" key="1">
    <citation type="journal article" date="2007" name="Appl. Environ. Microbiol.">
        <title>Rhizobial factors required for stem nodule maturation and maintenance in Sesbania rostrata-Azorhizobium caulinodans ORS571 symbiosis.</title>
        <authorList>
            <person name="Suzuki S."/>
            <person name="Aono T."/>
            <person name="Lee KB."/>
            <person name="Suzuki T."/>
            <person name="Liu CT."/>
            <person name="Miwa H."/>
            <person name="Wakao S."/>
            <person name="Iki T."/>
            <person name="Oyaizu H."/>
        </authorList>
    </citation>
    <scope>NUCLEOTIDE SEQUENCE [LARGE SCALE GENOMIC DNA]</scope>
    <source>
        <strain evidence="3">ATCC 43989 / DSM 5975 / JCM 20966 / LMG 6465 / NBRC 14845 / NCIMB 13405 / ORS 571</strain>
    </source>
</reference>
<proteinExistence type="predicted"/>
<keyword evidence="1" id="KW-0732">Signal</keyword>
<reference evidence="2 3" key="6">
    <citation type="journal article" date="2011" name="Appl. Environ. Microbiol.">
        <title>Involvement of the azorhizobial chromosome partition gene (parA) in the onset of bacteroid differentiation during Sesbania rostrata stem nodule development.</title>
        <authorList>
            <person name="Liu CT."/>
            <person name="Lee KB."/>
            <person name="Wang YS."/>
            <person name="Peng MH."/>
            <person name="Lee KT."/>
            <person name="Suzuki S."/>
            <person name="Suzuki T."/>
            <person name="Oyaizu H."/>
        </authorList>
    </citation>
    <scope>NUCLEOTIDE SEQUENCE [LARGE SCALE GENOMIC DNA]</scope>
    <source>
        <strain evidence="3">ATCC 43989 / DSM 5975 / JCM 20966 / LMG 6465 / NBRC 14845 / NCIMB 13405 / ORS 571</strain>
    </source>
</reference>
<reference evidence="2 3" key="3">
    <citation type="journal article" date="2008" name="BMC Genomics">
        <title>The genome of the versatile nitrogen fixer Azorhizobium caulinodans ORS571.</title>
        <authorList>
            <person name="Lee KB."/>
            <person name="Backer P.D."/>
            <person name="Aono T."/>
            <person name="Liu CT."/>
            <person name="Suzuki S."/>
            <person name="Suzuki T."/>
            <person name="Kaneko T."/>
            <person name="Yamada M."/>
            <person name="Tabata S."/>
            <person name="Kupfer D.M."/>
            <person name="Najar F.Z."/>
            <person name="Wiley G.B."/>
            <person name="Roe B."/>
            <person name="Binnewies T.T."/>
            <person name="Ussery D.W."/>
            <person name="D'Haeze W."/>
            <person name="Herder J.D."/>
            <person name="Gevers D."/>
            <person name="Vereecke D."/>
            <person name="Holsters M."/>
            <person name="Oyaizu H."/>
        </authorList>
    </citation>
    <scope>NUCLEOTIDE SEQUENCE [LARGE SCALE GENOMIC DNA]</scope>
    <source>
        <strain evidence="3">ATCC 43989 / DSM 5975 / JCM 20966 / LMG 6465 / NBRC 14845 / NCIMB 13405 / ORS 571</strain>
    </source>
</reference>
<feature type="chain" id="PRO_5002723473" evidence="1">
    <location>
        <begin position="29"/>
        <end position="338"/>
    </location>
</feature>
<feature type="signal peptide" evidence="1">
    <location>
        <begin position="1"/>
        <end position="28"/>
    </location>
</feature>
<dbReference type="Gene3D" id="3.40.190.10">
    <property type="entry name" value="Periplasmic binding protein-like II"/>
    <property type="match status" value="2"/>
</dbReference>
<dbReference type="Proteomes" id="UP000000270">
    <property type="component" value="Chromosome"/>
</dbReference>
<evidence type="ECO:0000256" key="1">
    <source>
        <dbReference type="SAM" id="SignalP"/>
    </source>
</evidence>
<organism evidence="2 3">
    <name type="scientific">Azorhizobium caulinodans (strain ATCC 43989 / DSM 5975 / JCM 20966 / LMG 6465 / NBRC 14845 / NCIMB 13405 / ORS 571)</name>
    <dbReference type="NCBI Taxonomy" id="438753"/>
    <lineage>
        <taxon>Bacteria</taxon>
        <taxon>Pseudomonadati</taxon>
        <taxon>Pseudomonadota</taxon>
        <taxon>Alphaproteobacteria</taxon>
        <taxon>Hyphomicrobiales</taxon>
        <taxon>Xanthobacteraceae</taxon>
        <taxon>Azorhizobium</taxon>
    </lineage>
</organism>
<reference evidence="3" key="2">
    <citation type="submission" date="2007-04" db="EMBL/GenBank/DDBJ databases">
        <title>Complete genome sequence of the nitrogen-fixing bacterium Azorhizobium caulinodans ORS571.</title>
        <authorList>
            <person name="Lee K.B."/>
            <person name="Backer P.D."/>
            <person name="Aono T."/>
            <person name="Liu C.T."/>
            <person name="Suzuki S."/>
            <person name="Suzuki T."/>
            <person name="Kaneko T."/>
            <person name="Yamada M."/>
            <person name="Tabata S."/>
            <person name="Kupfer D.M."/>
            <person name="Najar F.Z."/>
            <person name="Wiley G.B."/>
            <person name="Roe B."/>
            <person name="Binnewies T."/>
            <person name="Ussery D."/>
            <person name="Vereecke D."/>
            <person name="Gevers D."/>
            <person name="Holsters M."/>
            <person name="Oyaizu H."/>
        </authorList>
    </citation>
    <scope>NUCLEOTIDE SEQUENCE [LARGE SCALE GENOMIC DNA]</scope>
    <source>
        <strain evidence="3">ATCC 43989 / DSM 5975 / JCM 20966 / LMG 6465 / NBRC 14845 / NCIMB 13405 / ORS 571</strain>
    </source>
</reference>
<dbReference type="RefSeq" id="WP_012171170.1">
    <property type="nucleotide sequence ID" value="NC_009937.1"/>
</dbReference>
<accession>A8I8C7</accession>
<evidence type="ECO:0000313" key="3">
    <source>
        <dbReference type="Proteomes" id="UP000000270"/>
    </source>
</evidence>
<reference evidence="2 3" key="5">
    <citation type="journal article" date="2010" name="Appl. Environ. Microbiol.">
        <title>phrR-like gene praR of Azorhizobium caulinodans ORS571 is essential for symbiosis with Sesbania rostrata and is involved in expression of reb genes.</title>
        <authorList>
            <person name="Akiba N."/>
            <person name="Aono T."/>
            <person name="Toyazaki H."/>
            <person name="Sato S."/>
            <person name="Oyaizu H."/>
        </authorList>
    </citation>
    <scope>NUCLEOTIDE SEQUENCE [LARGE SCALE GENOMIC DNA]</scope>
    <source>
        <strain evidence="3">ATCC 43989 / DSM 5975 / JCM 20966 / LMG 6465 / NBRC 14845 / NCIMB 13405 / ORS 571</strain>
    </source>
</reference>
<dbReference type="HOGENOM" id="CLU_068415_0_0_5"/>
<dbReference type="PANTHER" id="PTHR30024:SF2">
    <property type="entry name" value="ABC TRANSPORTER SUBSTRATE-BINDING PROTEIN"/>
    <property type="match status" value="1"/>
</dbReference>
<keyword evidence="3" id="KW-1185">Reference proteome</keyword>
<sequence length="338" mass="36924">MRMITRRQTLALAAGLATAPCWPAVAQAKTEVSLSRQPGILYMPTHVIEKQKLIEKHAEKLGVPNVTAKWMSFSNGGAQQDALLSGGVDIINTGTGPLLVLWDKTRGKVKGIVASSAQPLQLISRDPRIKSLKDLQAGDKIAVPTVRVSTQAILLQMAASQLYGPDKWNHFDPMTVQLGHPDAFVAMKNAGHEVKNHFAAPPFQTYELQQIPEAHVVATSADIIGSPLSQGQFMTMTTFAEANPKIIQALRNAAEEAKTFIEKNPAEAVEIYREVTGDKTSTAELLEVLKQPGMMEWNIYPQGTMKFAAHLNRTGAIKTLPTSWKDYYLPVAHDLPGN</sequence>
<evidence type="ECO:0000313" key="2">
    <source>
        <dbReference type="EMBL" id="BAF88644.1"/>
    </source>
</evidence>
<dbReference type="eggNOG" id="COG0715">
    <property type="taxonomic scope" value="Bacteria"/>
</dbReference>
<dbReference type="EMBL" id="AP009384">
    <property type="protein sequence ID" value="BAF88644.1"/>
    <property type="molecule type" value="Genomic_DNA"/>
</dbReference>
<dbReference type="AlphaFoldDB" id="A8I8C7"/>